<dbReference type="InterPro" id="IPR012675">
    <property type="entry name" value="Beta-grasp_dom_sf"/>
</dbReference>
<dbReference type="GO" id="GO:0009055">
    <property type="term" value="F:electron transfer activity"/>
    <property type="evidence" value="ECO:0007669"/>
    <property type="project" value="TreeGrafter"/>
</dbReference>
<feature type="domain" description="2Fe-2S ferredoxin-type" evidence="7">
    <location>
        <begin position="39"/>
        <end position="123"/>
    </location>
</feature>
<evidence type="ECO:0000256" key="2">
    <source>
        <dbReference type="ARBA" id="ARBA00022714"/>
    </source>
</evidence>
<dbReference type="RefSeq" id="WP_151535344.1">
    <property type="nucleotide sequence ID" value="NZ_WBOS01000005.1"/>
</dbReference>
<dbReference type="PANTHER" id="PTHR23426:SF65">
    <property type="entry name" value="FERREDOXIN-2, MITOCHONDRIAL"/>
    <property type="match status" value="1"/>
</dbReference>
<evidence type="ECO:0000313" key="9">
    <source>
        <dbReference type="Proteomes" id="UP000481030"/>
    </source>
</evidence>
<dbReference type="GO" id="GO:0046872">
    <property type="term" value="F:metal ion binding"/>
    <property type="evidence" value="ECO:0007669"/>
    <property type="project" value="UniProtKB-KW"/>
</dbReference>
<keyword evidence="4" id="KW-0408">Iron</keyword>
<dbReference type="Gene3D" id="3.10.20.30">
    <property type="match status" value="1"/>
</dbReference>
<proteinExistence type="inferred from homology"/>
<keyword evidence="3" id="KW-0479">Metal-binding</keyword>
<dbReference type="GO" id="GO:0140647">
    <property type="term" value="P:P450-containing electron transport chain"/>
    <property type="evidence" value="ECO:0007669"/>
    <property type="project" value="InterPro"/>
</dbReference>
<keyword evidence="2" id="KW-0001">2Fe-2S</keyword>
<dbReference type="OrthoDB" id="9807864at2"/>
<dbReference type="PROSITE" id="PS51085">
    <property type="entry name" value="2FE2S_FER_2"/>
    <property type="match status" value="1"/>
</dbReference>
<evidence type="ECO:0000256" key="3">
    <source>
        <dbReference type="ARBA" id="ARBA00022723"/>
    </source>
</evidence>
<dbReference type="Pfam" id="PF00111">
    <property type="entry name" value="Fer2"/>
    <property type="match status" value="1"/>
</dbReference>
<comment type="caution">
    <text evidence="8">The sequence shown here is derived from an EMBL/GenBank/DDBJ whole genome shotgun (WGS) entry which is preliminary data.</text>
</comment>
<comment type="cofactor">
    <cofactor evidence="6">
        <name>[2Fe-2S] cluster</name>
        <dbReference type="ChEBI" id="CHEBI:190135"/>
    </cofactor>
</comment>
<organism evidence="8 9">
    <name type="scientific">Cytobacillus depressus</name>
    <dbReference type="NCBI Taxonomy" id="1602942"/>
    <lineage>
        <taxon>Bacteria</taxon>
        <taxon>Bacillati</taxon>
        <taxon>Bacillota</taxon>
        <taxon>Bacilli</taxon>
        <taxon>Bacillales</taxon>
        <taxon>Bacillaceae</taxon>
        <taxon>Cytobacillus</taxon>
    </lineage>
</organism>
<dbReference type="Proteomes" id="UP000481030">
    <property type="component" value="Unassembled WGS sequence"/>
</dbReference>
<dbReference type="InterPro" id="IPR001055">
    <property type="entry name" value="Adrenodoxin-like"/>
</dbReference>
<keyword evidence="9" id="KW-1185">Reference proteome</keyword>
<evidence type="ECO:0000256" key="4">
    <source>
        <dbReference type="ARBA" id="ARBA00023004"/>
    </source>
</evidence>
<evidence type="ECO:0000256" key="5">
    <source>
        <dbReference type="ARBA" id="ARBA00023014"/>
    </source>
</evidence>
<evidence type="ECO:0000256" key="6">
    <source>
        <dbReference type="ARBA" id="ARBA00034078"/>
    </source>
</evidence>
<dbReference type="EMBL" id="WBOS01000005">
    <property type="protein sequence ID" value="KAB2334803.1"/>
    <property type="molecule type" value="Genomic_DNA"/>
</dbReference>
<name>A0A6L3V699_9BACI</name>
<dbReference type="CDD" id="cd00207">
    <property type="entry name" value="fer2"/>
    <property type="match status" value="1"/>
</dbReference>
<dbReference type="InterPro" id="IPR001041">
    <property type="entry name" value="2Fe-2S_ferredoxin-type"/>
</dbReference>
<dbReference type="GO" id="GO:0051537">
    <property type="term" value="F:2 iron, 2 sulfur cluster binding"/>
    <property type="evidence" value="ECO:0007669"/>
    <property type="project" value="UniProtKB-KW"/>
</dbReference>
<keyword evidence="5" id="KW-0411">Iron-sulfur</keyword>
<dbReference type="SUPFAM" id="SSF54292">
    <property type="entry name" value="2Fe-2S ferredoxin-like"/>
    <property type="match status" value="1"/>
</dbReference>
<dbReference type="PANTHER" id="PTHR23426">
    <property type="entry name" value="FERREDOXIN/ADRENODOXIN"/>
    <property type="match status" value="1"/>
</dbReference>
<dbReference type="InterPro" id="IPR036010">
    <property type="entry name" value="2Fe-2S_ferredoxin-like_sf"/>
</dbReference>
<evidence type="ECO:0000259" key="7">
    <source>
        <dbReference type="PROSITE" id="PS51085"/>
    </source>
</evidence>
<protein>
    <submittedName>
        <fullName evidence="8">(2Fe-2S)-binding protein</fullName>
    </submittedName>
</protein>
<gene>
    <name evidence="8" type="ORF">F7731_13660</name>
</gene>
<evidence type="ECO:0000313" key="8">
    <source>
        <dbReference type="EMBL" id="KAB2334803.1"/>
    </source>
</evidence>
<reference evidence="8 9" key="1">
    <citation type="journal article" date="2016" name="Antonie Van Leeuwenhoek">
        <title>Bacillus depressus sp. nov., isolated from soil of a sunflower field.</title>
        <authorList>
            <person name="Wei X."/>
            <person name="Xin D."/>
            <person name="Xin Y."/>
            <person name="Zhang H."/>
            <person name="Wang T."/>
            <person name="Zhang J."/>
        </authorList>
    </citation>
    <scope>NUCLEOTIDE SEQUENCE [LARGE SCALE GENOMIC DNA]</scope>
    <source>
        <strain evidence="8 9">BZ1</strain>
    </source>
</reference>
<accession>A0A6L3V699</accession>
<dbReference type="AlphaFoldDB" id="A0A6L3V699"/>
<comment type="similarity">
    <text evidence="1">Belongs to the adrenodoxin/putidaredoxin family.</text>
</comment>
<evidence type="ECO:0000256" key="1">
    <source>
        <dbReference type="ARBA" id="ARBA00010914"/>
    </source>
</evidence>
<sequence length="123" mass="13715">MNRRILTVGSLIPGMPLETPTVVSRETEVKKKSTTKLSPTIMILQNGQRFDVVPSRGKLLLDAALEQGQDLDYKCRKGTCGRCKVKIVSGSSYLLPPNEMEQQKLKDALNEGYRLSCQSVFEI</sequence>